<dbReference type="GO" id="GO:0020037">
    <property type="term" value="F:heme binding"/>
    <property type="evidence" value="ECO:0007669"/>
    <property type="project" value="InterPro"/>
</dbReference>
<gene>
    <name evidence="6" type="ORF">P5673_014643</name>
</gene>
<reference evidence="6" key="2">
    <citation type="journal article" date="2023" name="Science">
        <title>Genomic signatures of disease resistance in endangered staghorn corals.</title>
        <authorList>
            <person name="Vollmer S.V."/>
            <person name="Selwyn J.D."/>
            <person name="Despard B.A."/>
            <person name="Roesel C.L."/>
        </authorList>
    </citation>
    <scope>NUCLEOTIDE SEQUENCE</scope>
    <source>
        <strain evidence="6">K2</strain>
    </source>
</reference>
<dbReference type="Pfam" id="PF03098">
    <property type="entry name" value="An_peroxidase"/>
    <property type="match status" value="1"/>
</dbReference>
<dbReference type="GO" id="GO:0046872">
    <property type="term" value="F:metal ion binding"/>
    <property type="evidence" value="ECO:0007669"/>
    <property type="project" value="UniProtKB-KW"/>
</dbReference>
<keyword evidence="3" id="KW-0732">Signal</keyword>
<keyword evidence="4" id="KW-0325">Glycoprotein</keyword>
<dbReference type="PROSITE" id="PS50292">
    <property type="entry name" value="PEROXIDASE_3"/>
    <property type="match status" value="1"/>
</dbReference>
<dbReference type="Gene3D" id="1.10.640.10">
    <property type="entry name" value="Haem peroxidase domain superfamily, animal type"/>
    <property type="match status" value="1"/>
</dbReference>
<dbReference type="InterPro" id="IPR037120">
    <property type="entry name" value="Haem_peroxidase_sf_animal"/>
</dbReference>
<dbReference type="Proteomes" id="UP001249851">
    <property type="component" value="Unassembled WGS sequence"/>
</dbReference>
<evidence type="ECO:0000256" key="1">
    <source>
        <dbReference type="ARBA" id="ARBA00004613"/>
    </source>
</evidence>
<keyword evidence="7" id="KW-1185">Reference proteome</keyword>
<proteinExistence type="predicted"/>
<evidence type="ECO:0000256" key="5">
    <source>
        <dbReference type="PIRSR" id="PIRSR619791-2"/>
    </source>
</evidence>
<evidence type="ECO:0000256" key="3">
    <source>
        <dbReference type="ARBA" id="ARBA00022729"/>
    </source>
</evidence>
<dbReference type="InterPro" id="IPR010255">
    <property type="entry name" value="Haem_peroxidase_sf"/>
</dbReference>
<dbReference type="AlphaFoldDB" id="A0AAD9QJE0"/>
<keyword evidence="5" id="KW-0408">Iron</keyword>
<dbReference type="FunFam" id="1.10.640.10:FF:000003">
    <property type="entry name" value="chorion peroxidase"/>
    <property type="match status" value="1"/>
</dbReference>
<dbReference type="CDD" id="cd09823">
    <property type="entry name" value="peroxinectin_like"/>
    <property type="match status" value="1"/>
</dbReference>
<accession>A0AAD9QJE0</accession>
<name>A0AAD9QJE0_ACRCE</name>
<dbReference type="EMBL" id="JARQWQ010000029">
    <property type="protein sequence ID" value="KAK2562357.1"/>
    <property type="molecule type" value="Genomic_DNA"/>
</dbReference>
<dbReference type="GO" id="GO:0006979">
    <property type="term" value="P:response to oxidative stress"/>
    <property type="evidence" value="ECO:0007669"/>
    <property type="project" value="InterPro"/>
</dbReference>
<sequence length="632" mass="71592">MVWSVFARDLIATFDLHNCDDLSERILCAQRKYRTIDGTCNNLCNITKAAILTPLLRTPGLFPPTAYGSPDFLPRSKSVRGGLLPNPRLVRIKTLPADDTTDLGGTPSFTHITMTWGQFIDHDIALTEMELNECGTNEEVCPNRPRECISIPIQDPKLRLRFNPEFNCIPLRRSNRDKNGDQINVITHYVDGSMVYGSDSMAAPRLRAFKGGLLDTQAYNVDYGHDEILPDNPDTFCLPNGTNEECWLAGDIRVNENHDVLKEPFYLIALTTMHLLWVREHNRLARNLQLLNPQWNDERLYQEARRIVVAEIQHIHYNEWLPALFDRSLLQDLGLALEPNGTFFEDYDPNADASMRNAFATAAYRMGHSLVRNEFILRDTIFRTRGFFERAIPLAEFYNPVFFFREFPASKALDGILVGLVSTPGRAVDRLITETLTDNLRLEGEGGAPFTIIDLPATNIARARDHGIPGYLQFRKVCGLSVATGFNQLQDIPASQQSVLANLYADVRDIDVFVGLLSEQPQPRSRMGPTLTCLITRQFNASRRADRFWYERRHEFGFTLPQLDSIRNVTLAKVICQNMKNIVFVPREAFQVSRLAVNCDALEPLDLALFQETEEEEEEIVSEGAPSPDVAA</sequence>
<keyword evidence="2" id="KW-0964">Secreted</keyword>
<protein>
    <submittedName>
        <fullName evidence="6">Peroxidasin-like protein</fullName>
    </submittedName>
</protein>
<comment type="caution">
    <text evidence="6">The sequence shown here is derived from an EMBL/GenBank/DDBJ whole genome shotgun (WGS) entry which is preliminary data.</text>
</comment>
<evidence type="ECO:0000313" key="7">
    <source>
        <dbReference type="Proteomes" id="UP001249851"/>
    </source>
</evidence>
<dbReference type="PANTHER" id="PTHR11475">
    <property type="entry name" value="OXIDASE/PEROXIDASE"/>
    <property type="match status" value="1"/>
</dbReference>
<comment type="subcellular location">
    <subcellularLocation>
        <location evidence="1">Secreted</location>
    </subcellularLocation>
</comment>
<keyword evidence="5" id="KW-0349">Heme</keyword>
<dbReference type="GO" id="GO:0004601">
    <property type="term" value="F:peroxidase activity"/>
    <property type="evidence" value="ECO:0007669"/>
    <property type="project" value="InterPro"/>
</dbReference>
<dbReference type="PANTHER" id="PTHR11475:SF4">
    <property type="entry name" value="CHORION PEROXIDASE"/>
    <property type="match status" value="1"/>
</dbReference>
<dbReference type="GO" id="GO:0005576">
    <property type="term" value="C:extracellular region"/>
    <property type="evidence" value="ECO:0007669"/>
    <property type="project" value="UniProtKB-SubCell"/>
</dbReference>
<reference evidence="6" key="1">
    <citation type="journal article" date="2023" name="G3 (Bethesda)">
        <title>Whole genome assembly and annotation of the endangered Caribbean coral Acropora cervicornis.</title>
        <authorList>
            <person name="Selwyn J.D."/>
            <person name="Vollmer S.V."/>
        </authorList>
    </citation>
    <scope>NUCLEOTIDE SEQUENCE</scope>
    <source>
        <strain evidence="6">K2</strain>
    </source>
</reference>
<organism evidence="6 7">
    <name type="scientific">Acropora cervicornis</name>
    <name type="common">Staghorn coral</name>
    <dbReference type="NCBI Taxonomy" id="6130"/>
    <lineage>
        <taxon>Eukaryota</taxon>
        <taxon>Metazoa</taxon>
        <taxon>Cnidaria</taxon>
        <taxon>Anthozoa</taxon>
        <taxon>Hexacorallia</taxon>
        <taxon>Scleractinia</taxon>
        <taxon>Astrocoeniina</taxon>
        <taxon>Acroporidae</taxon>
        <taxon>Acropora</taxon>
    </lineage>
</organism>
<evidence type="ECO:0000256" key="2">
    <source>
        <dbReference type="ARBA" id="ARBA00022525"/>
    </source>
</evidence>
<dbReference type="PRINTS" id="PR00457">
    <property type="entry name" value="ANPEROXIDASE"/>
</dbReference>
<dbReference type="InterPro" id="IPR019791">
    <property type="entry name" value="Haem_peroxidase_animal"/>
</dbReference>
<feature type="binding site" description="axial binding residue" evidence="5">
    <location>
        <position position="368"/>
    </location>
    <ligand>
        <name>heme b</name>
        <dbReference type="ChEBI" id="CHEBI:60344"/>
    </ligand>
    <ligandPart>
        <name>Fe</name>
        <dbReference type="ChEBI" id="CHEBI:18248"/>
    </ligandPart>
</feature>
<evidence type="ECO:0000313" key="6">
    <source>
        <dbReference type="EMBL" id="KAK2562357.1"/>
    </source>
</evidence>
<dbReference type="SUPFAM" id="SSF48113">
    <property type="entry name" value="Heme-dependent peroxidases"/>
    <property type="match status" value="1"/>
</dbReference>
<keyword evidence="5" id="KW-0479">Metal-binding</keyword>
<evidence type="ECO:0000256" key="4">
    <source>
        <dbReference type="ARBA" id="ARBA00023180"/>
    </source>
</evidence>